<dbReference type="InterPro" id="IPR035966">
    <property type="entry name" value="PKF_sf"/>
</dbReference>
<evidence type="ECO:0000256" key="9">
    <source>
        <dbReference type="ARBA" id="ARBA00022723"/>
    </source>
</evidence>
<dbReference type="GO" id="GO:0061621">
    <property type="term" value="P:canonical glycolysis"/>
    <property type="evidence" value="ECO:0007669"/>
    <property type="project" value="TreeGrafter"/>
</dbReference>
<comment type="similarity">
    <text evidence="15">Belongs to the phosphofructokinase type A (PFKA) family.</text>
</comment>
<feature type="domain" description="Phosphofructokinase" evidence="17">
    <location>
        <begin position="395"/>
        <end position="678"/>
    </location>
</feature>
<keyword evidence="6" id="KW-0963">Cytoplasm</keyword>
<evidence type="ECO:0000256" key="11">
    <source>
        <dbReference type="ARBA" id="ARBA00022777"/>
    </source>
</evidence>
<keyword evidence="12" id="KW-0067">ATP-binding</keyword>
<comment type="caution">
    <text evidence="18">The sequence shown here is derived from an EMBL/GenBank/DDBJ whole genome shotgun (WGS) entry which is preliminary data.</text>
</comment>
<comment type="function">
    <text evidence="2">Catalyzes the phosphorylation of D-fructose 6-phosphate to fructose 1,6-bisphosphate by ATP, the first committing step of glycolysis.</text>
</comment>
<evidence type="ECO:0000256" key="3">
    <source>
        <dbReference type="ARBA" id="ARBA00004496"/>
    </source>
</evidence>
<sequence>MSDHADPVSLAILTSGGDAPGMNPVVRAVVRTALHVGARPFAIREGWRGAIDNLIEPLVWSDVSSILDKGGTVIGSARSTEFRERDGMRKVAANLVRAGIDRLVVIGGDGSLTGADTLRERWSGLLEELVEAGEIEADLAARHPELHIAGVVGSIDNDMVGTDMTVGTNSALCRIIDAIDALTSTAASHQRVFVVEVMGRRCGYLALMGAMAGGADDVIIPELPPEDGWEDAMCEKIRSGRAAGRRDSIIVVAEGCMDRHGEKITAQRIQAAIKERTGESPRITALGHVQRGGTPSAYDRWMSTLLGYTAALEVIRAEPGEESCIIGIRNNRLQRLPLVETVANTKKVIDYLEEGDYEAAVRSRGTSFSRIKSLFETLSSPLGEDRYFKDGWRPRVAVLHAGGLAPGMNAAARSAVRLGLDRGFEMLGVEGGFPGLIRGDIRPLSWGDVDGWVSLGGAELGTARSVLGIEDYFGLARSIEANGLDAIIMIGGLAGYETAWNMAKEADRYTAFRLPLICVPASIDNNLPGHDLSIGVDTALNTNVETIDKIRRSASASRRCFVVETMGRKCGYLALMSALSTGAEQVYLHETGVDLAMLTKESERMNRAFDGSRSLYLAIRNEDASKYYTADLLRRVFQQEGHGAFSVRSTIIGHQQQGGIPTSYDRTLAVSLAALAIDEVTAQLEKKERVGARYIGQHNGKLESHPIMRMDEEMDMKNRVPLDPWWISALPVLYTVAAREDTTPLEHLAIYDDNR</sequence>
<comment type="subcellular location">
    <subcellularLocation>
        <location evidence="3">Cytoplasm</location>
    </subcellularLocation>
</comment>
<evidence type="ECO:0000256" key="5">
    <source>
        <dbReference type="ARBA" id="ARBA00012055"/>
    </source>
</evidence>
<dbReference type="FunFam" id="3.40.50.460:FF:000002">
    <property type="entry name" value="ATP-dependent 6-phosphofructokinase"/>
    <property type="match status" value="1"/>
</dbReference>
<protein>
    <recommendedName>
        <fullName evidence="5">6-phosphofructokinase</fullName>
        <ecNumber evidence="5">2.7.1.11</ecNumber>
    </recommendedName>
</protein>
<dbReference type="GO" id="GO:0005524">
    <property type="term" value="F:ATP binding"/>
    <property type="evidence" value="ECO:0007669"/>
    <property type="project" value="UniProtKB-KW"/>
</dbReference>
<proteinExistence type="inferred from homology"/>
<name>A0AAW9HKR1_9ACTO</name>
<gene>
    <name evidence="18" type="ORF">R6G74_08795</name>
</gene>
<dbReference type="InterPro" id="IPR000023">
    <property type="entry name" value="Phosphofructokinase_dom"/>
</dbReference>
<evidence type="ECO:0000256" key="4">
    <source>
        <dbReference type="ARBA" id="ARBA00004679"/>
    </source>
</evidence>
<feature type="domain" description="Phosphofructokinase" evidence="17">
    <location>
        <begin position="10"/>
        <end position="311"/>
    </location>
</feature>
<dbReference type="PANTHER" id="PTHR13697:SF4">
    <property type="entry name" value="ATP-DEPENDENT 6-PHOSPHOFRUCTOKINASE"/>
    <property type="match status" value="1"/>
</dbReference>
<dbReference type="EC" id="2.7.1.11" evidence="5"/>
<evidence type="ECO:0000256" key="16">
    <source>
        <dbReference type="ARBA" id="ARBA00048070"/>
    </source>
</evidence>
<dbReference type="GeneID" id="92814452"/>
<dbReference type="GO" id="GO:0005945">
    <property type="term" value="C:6-phosphofructokinase complex"/>
    <property type="evidence" value="ECO:0007669"/>
    <property type="project" value="TreeGrafter"/>
</dbReference>
<evidence type="ECO:0000256" key="10">
    <source>
        <dbReference type="ARBA" id="ARBA00022741"/>
    </source>
</evidence>
<dbReference type="PANTHER" id="PTHR13697">
    <property type="entry name" value="PHOSPHOFRUCTOKINASE"/>
    <property type="match status" value="1"/>
</dbReference>
<dbReference type="Gene3D" id="3.40.50.450">
    <property type="match status" value="2"/>
</dbReference>
<evidence type="ECO:0000259" key="17">
    <source>
        <dbReference type="Pfam" id="PF00365"/>
    </source>
</evidence>
<keyword evidence="11" id="KW-0418">Kinase</keyword>
<dbReference type="NCBIfam" id="TIGR02478">
    <property type="entry name" value="6PF1K_euk"/>
    <property type="match status" value="1"/>
</dbReference>
<dbReference type="GO" id="GO:0070095">
    <property type="term" value="F:fructose-6-phosphate binding"/>
    <property type="evidence" value="ECO:0007669"/>
    <property type="project" value="TreeGrafter"/>
</dbReference>
<evidence type="ECO:0000256" key="6">
    <source>
        <dbReference type="ARBA" id="ARBA00022490"/>
    </source>
</evidence>
<evidence type="ECO:0000256" key="8">
    <source>
        <dbReference type="ARBA" id="ARBA00022679"/>
    </source>
</evidence>
<keyword evidence="8 18" id="KW-0808">Transferase</keyword>
<dbReference type="SUPFAM" id="SSF53784">
    <property type="entry name" value="Phosphofructokinase"/>
    <property type="match status" value="2"/>
</dbReference>
<dbReference type="InterPro" id="IPR009161">
    <property type="entry name" value="6-Pfructokinase_euk"/>
</dbReference>
<keyword evidence="13" id="KW-0460">Magnesium</keyword>
<comment type="catalytic activity">
    <reaction evidence="16">
        <text>beta-D-fructose 6-phosphate + ATP = beta-D-fructose 1,6-bisphosphate + ADP + H(+)</text>
        <dbReference type="Rhea" id="RHEA:16109"/>
        <dbReference type="ChEBI" id="CHEBI:15378"/>
        <dbReference type="ChEBI" id="CHEBI:30616"/>
        <dbReference type="ChEBI" id="CHEBI:32966"/>
        <dbReference type="ChEBI" id="CHEBI:57634"/>
        <dbReference type="ChEBI" id="CHEBI:456216"/>
        <dbReference type="EC" id="2.7.1.11"/>
    </reaction>
</comment>
<evidence type="ECO:0000256" key="13">
    <source>
        <dbReference type="ARBA" id="ARBA00022842"/>
    </source>
</evidence>
<reference evidence="18" key="1">
    <citation type="submission" date="2023-10" db="EMBL/GenBank/DDBJ databases">
        <title>Whole Genome based description of the genera Actinobaculum and Actinotignum reveals a complex phylogenetic relationship within the species included in the genus Actinotignum.</title>
        <authorList>
            <person name="Jensen C.S."/>
            <person name="Dargis R."/>
            <person name="Kemp M."/>
            <person name="Christensen J.J."/>
        </authorList>
    </citation>
    <scope>NUCLEOTIDE SEQUENCE</scope>
    <source>
        <strain evidence="18">SLA_B245</strain>
    </source>
</reference>
<comment type="cofactor">
    <cofactor evidence="1">
        <name>Mg(2+)</name>
        <dbReference type="ChEBI" id="CHEBI:18420"/>
    </cofactor>
</comment>
<dbReference type="GO" id="GO:0042802">
    <property type="term" value="F:identical protein binding"/>
    <property type="evidence" value="ECO:0007669"/>
    <property type="project" value="TreeGrafter"/>
</dbReference>
<organism evidence="18 19">
    <name type="scientific">Actinotignum timonense</name>
    <dbReference type="NCBI Taxonomy" id="1870995"/>
    <lineage>
        <taxon>Bacteria</taxon>
        <taxon>Bacillati</taxon>
        <taxon>Actinomycetota</taxon>
        <taxon>Actinomycetes</taxon>
        <taxon>Actinomycetales</taxon>
        <taxon>Actinomycetaceae</taxon>
        <taxon>Actinotignum</taxon>
    </lineage>
</organism>
<dbReference type="EMBL" id="JAWNFV010000023">
    <property type="protein sequence ID" value="MDY5141400.1"/>
    <property type="molecule type" value="Genomic_DNA"/>
</dbReference>
<evidence type="ECO:0000256" key="14">
    <source>
        <dbReference type="ARBA" id="ARBA00023152"/>
    </source>
</evidence>
<keyword evidence="14" id="KW-0324">Glycolysis</keyword>
<evidence type="ECO:0000313" key="18">
    <source>
        <dbReference type="EMBL" id="MDY5141400.1"/>
    </source>
</evidence>
<dbReference type="GO" id="GO:0006002">
    <property type="term" value="P:fructose 6-phosphate metabolic process"/>
    <property type="evidence" value="ECO:0007669"/>
    <property type="project" value="InterPro"/>
</dbReference>
<dbReference type="Proteomes" id="UP001288320">
    <property type="component" value="Unassembled WGS sequence"/>
</dbReference>
<evidence type="ECO:0000313" key="19">
    <source>
        <dbReference type="Proteomes" id="UP001288320"/>
    </source>
</evidence>
<dbReference type="GO" id="GO:0046872">
    <property type="term" value="F:metal ion binding"/>
    <property type="evidence" value="ECO:0007669"/>
    <property type="project" value="UniProtKB-KW"/>
</dbReference>
<dbReference type="GO" id="GO:0016208">
    <property type="term" value="F:AMP binding"/>
    <property type="evidence" value="ECO:0007669"/>
    <property type="project" value="TreeGrafter"/>
</dbReference>
<dbReference type="InterPro" id="IPR015912">
    <property type="entry name" value="Phosphofructokinase_CS"/>
</dbReference>
<evidence type="ECO:0000256" key="1">
    <source>
        <dbReference type="ARBA" id="ARBA00001946"/>
    </source>
</evidence>
<keyword evidence="10" id="KW-0547">Nucleotide-binding</keyword>
<keyword evidence="9" id="KW-0479">Metal-binding</keyword>
<dbReference type="GO" id="GO:0003872">
    <property type="term" value="F:6-phosphofructokinase activity"/>
    <property type="evidence" value="ECO:0007669"/>
    <property type="project" value="UniProtKB-EC"/>
</dbReference>
<evidence type="ECO:0000256" key="12">
    <source>
        <dbReference type="ARBA" id="ARBA00022840"/>
    </source>
</evidence>
<evidence type="ECO:0000256" key="15">
    <source>
        <dbReference type="ARBA" id="ARBA00038478"/>
    </source>
</evidence>
<dbReference type="Pfam" id="PF00365">
    <property type="entry name" value="PFK"/>
    <property type="match status" value="2"/>
</dbReference>
<dbReference type="PRINTS" id="PR00476">
    <property type="entry name" value="PHFRCTKINASE"/>
</dbReference>
<dbReference type="AlphaFoldDB" id="A0AAW9HKR1"/>
<evidence type="ECO:0000256" key="7">
    <source>
        <dbReference type="ARBA" id="ARBA00022533"/>
    </source>
</evidence>
<dbReference type="GO" id="GO:0048029">
    <property type="term" value="F:monosaccharide binding"/>
    <property type="evidence" value="ECO:0007669"/>
    <property type="project" value="TreeGrafter"/>
</dbReference>
<dbReference type="PROSITE" id="PS00433">
    <property type="entry name" value="PHOSPHOFRUCTOKINASE"/>
    <property type="match status" value="2"/>
</dbReference>
<accession>A0AAW9HKR1</accession>
<comment type="pathway">
    <text evidence="4">Carbohydrate degradation; glycolysis; D-glyceraldehyde 3-phosphate and glycerone phosphate from D-glucose: step 3/4.</text>
</comment>
<dbReference type="GO" id="GO:0030388">
    <property type="term" value="P:fructose 1,6-bisphosphate metabolic process"/>
    <property type="evidence" value="ECO:0007669"/>
    <property type="project" value="TreeGrafter"/>
</dbReference>
<evidence type="ECO:0000256" key="2">
    <source>
        <dbReference type="ARBA" id="ARBA00002659"/>
    </source>
</evidence>
<dbReference type="Gene3D" id="3.40.50.460">
    <property type="entry name" value="Phosphofructokinase domain"/>
    <property type="match status" value="2"/>
</dbReference>
<dbReference type="InterPro" id="IPR022953">
    <property type="entry name" value="ATP_PFK"/>
</dbReference>
<dbReference type="RefSeq" id="WP_087070597.1">
    <property type="nucleotide sequence ID" value="NZ_CAUPFC010000009.1"/>
</dbReference>
<keyword evidence="7" id="KW-0021">Allosteric enzyme</keyword>